<dbReference type="Proteomes" id="UP000318296">
    <property type="component" value="Unassembled WGS sequence"/>
</dbReference>
<keyword evidence="1" id="KW-0472">Membrane</keyword>
<name>A0A554LF62_9BACT</name>
<keyword evidence="1" id="KW-0812">Transmembrane</keyword>
<evidence type="ECO:0000313" key="3">
    <source>
        <dbReference type="Proteomes" id="UP000318296"/>
    </source>
</evidence>
<evidence type="ECO:0000256" key="1">
    <source>
        <dbReference type="SAM" id="Phobius"/>
    </source>
</evidence>
<organism evidence="2 3">
    <name type="scientific">Candidatus Berkelbacteria bacterium Licking1014_96</name>
    <dbReference type="NCBI Taxonomy" id="2017149"/>
    <lineage>
        <taxon>Bacteria</taxon>
        <taxon>Candidatus Berkelbacteria</taxon>
    </lineage>
</organism>
<sequence length="87" mass="10269">MQFTSLIANVGLIMMVVEKFIKIPLLFYKLSPLFVVCFVFLCNSIGRFMDKGELLDLEGEWSRQRDPLSQELRKKFKTRSKFGNFKR</sequence>
<gene>
    <name evidence="2" type="ORF">CEN92_282</name>
</gene>
<dbReference type="AlphaFoldDB" id="A0A554LF62"/>
<accession>A0A554LF62</accession>
<dbReference type="EMBL" id="VMGH01000041">
    <property type="protein sequence ID" value="TSC91445.1"/>
    <property type="molecule type" value="Genomic_DNA"/>
</dbReference>
<protein>
    <submittedName>
        <fullName evidence="2">Uncharacterized protein</fullName>
    </submittedName>
</protein>
<feature type="transmembrane region" description="Helical" evidence="1">
    <location>
        <begin position="20"/>
        <end position="41"/>
    </location>
</feature>
<evidence type="ECO:0000313" key="2">
    <source>
        <dbReference type="EMBL" id="TSC91445.1"/>
    </source>
</evidence>
<comment type="caution">
    <text evidence="2">The sequence shown here is derived from an EMBL/GenBank/DDBJ whole genome shotgun (WGS) entry which is preliminary data.</text>
</comment>
<proteinExistence type="predicted"/>
<reference evidence="2 3" key="1">
    <citation type="submission" date="2017-07" db="EMBL/GenBank/DDBJ databases">
        <title>Mechanisms for carbon and nitrogen cycling indicate functional differentiation within the Candidate Phyla Radiation.</title>
        <authorList>
            <person name="Danczak R.E."/>
            <person name="Johnston M.D."/>
            <person name="Kenah C."/>
            <person name="Slattery M."/>
            <person name="Wrighton K.C."/>
            <person name="Wilkins M.J."/>
        </authorList>
    </citation>
    <scope>NUCLEOTIDE SEQUENCE [LARGE SCALE GENOMIC DNA]</scope>
    <source>
        <strain evidence="2">Licking1014_96</strain>
    </source>
</reference>
<keyword evidence="1" id="KW-1133">Transmembrane helix</keyword>